<comment type="caution">
    <text evidence="1">The sequence shown here is derived from an EMBL/GenBank/DDBJ whole genome shotgun (WGS) entry which is preliminary data.</text>
</comment>
<name>A0AAW2EJZ6_9HYME</name>
<organism evidence="1 2">
    <name type="scientific">Cardiocondyla obscurior</name>
    <dbReference type="NCBI Taxonomy" id="286306"/>
    <lineage>
        <taxon>Eukaryota</taxon>
        <taxon>Metazoa</taxon>
        <taxon>Ecdysozoa</taxon>
        <taxon>Arthropoda</taxon>
        <taxon>Hexapoda</taxon>
        <taxon>Insecta</taxon>
        <taxon>Pterygota</taxon>
        <taxon>Neoptera</taxon>
        <taxon>Endopterygota</taxon>
        <taxon>Hymenoptera</taxon>
        <taxon>Apocrita</taxon>
        <taxon>Aculeata</taxon>
        <taxon>Formicoidea</taxon>
        <taxon>Formicidae</taxon>
        <taxon>Myrmicinae</taxon>
        <taxon>Cardiocondyla</taxon>
    </lineage>
</organism>
<gene>
    <name evidence="1" type="ORF">PUN28_018168</name>
</gene>
<evidence type="ECO:0000313" key="1">
    <source>
        <dbReference type="EMBL" id="KAL0102671.1"/>
    </source>
</evidence>
<protein>
    <submittedName>
        <fullName evidence="1">Uncharacterized protein</fullName>
    </submittedName>
</protein>
<reference evidence="1 2" key="1">
    <citation type="submission" date="2023-03" db="EMBL/GenBank/DDBJ databases">
        <title>High recombination rates correlate with genetic variation in Cardiocondyla obscurior ants.</title>
        <authorList>
            <person name="Errbii M."/>
        </authorList>
    </citation>
    <scope>NUCLEOTIDE SEQUENCE [LARGE SCALE GENOMIC DNA]</scope>
    <source>
        <strain evidence="1">Alpha-2009</strain>
        <tissue evidence="1">Whole body</tissue>
    </source>
</reference>
<proteinExistence type="predicted"/>
<accession>A0AAW2EJZ6</accession>
<dbReference type="Proteomes" id="UP001430953">
    <property type="component" value="Unassembled WGS sequence"/>
</dbReference>
<evidence type="ECO:0000313" key="2">
    <source>
        <dbReference type="Proteomes" id="UP001430953"/>
    </source>
</evidence>
<sequence>MRDALLTPGDEDGDGRHNANHYSTVAAQSAYVRRSHLPRGFRAYGGRSEPRRRACDAHCVTAALPRPRTLSRDALLSEVAAFTAVTHGF</sequence>
<dbReference type="AlphaFoldDB" id="A0AAW2EJZ6"/>
<dbReference type="EMBL" id="JADYXP020000022">
    <property type="protein sequence ID" value="KAL0102671.1"/>
    <property type="molecule type" value="Genomic_DNA"/>
</dbReference>
<keyword evidence="2" id="KW-1185">Reference proteome</keyword>